<accession>A0A3B0WX74</accession>
<evidence type="ECO:0000313" key="1">
    <source>
        <dbReference type="EMBL" id="VAW55822.1"/>
    </source>
</evidence>
<protein>
    <submittedName>
        <fullName evidence="1">Uncharacterized protein</fullName>
    </submittedName>
</protein>
<proteinExistence type="predicted"/>
<organism evidence="1">
    <name type="scientific">hydrothermal vent metagenome</name>
    <dbReference type="NCBI Taxonomy" id="652676"/>
    <lineage>
        <taxon>unclassified sequences</taxon>
        <taxon>metagenomes</taxon>
        <taxon>ecological metagenomes</taxon>
    </lineage>
</organism>
<dbReference type="AlphaFoldDB" id="A0A3B0WX74"/>
<sequence length="233" mass="26689">MSELSEKEYRDKTREIIDSGVYDPDFIFQKLVQFYLKNDLITDWIYDTQDDMEELFDGLADILAENFKGQPHGSKKETEDAKRFRKVRNWVENIHYNSAEILVVNSSENQTNPKCKFNCQMDKVMHLIAAAAVSANFGETVTDIVSFGVEVGDEIKQGLRSVGRRANLFRGPIGIGYDSKDLQWGLYGSDLQNSFDLNSDKKARKLAVKFGNGTFKLSMWQDWYQGSSSKLYD</sequence>
<name>A0A3B0WX74_9ZZZZ</name>
<gene>
    <name evidence="1" type="ORF">MNBD_GAMMA07-1565</name>
</gene>
<dbReference type="EMBL" id="UOFF01000122">
    <property type="protein sequence ID" value="VAW55822.1"/>
    <property type="molecule type" value="Genomic_DNA"/>
</dbReference>
<reference evidence="1" key="1">
    <citation type="submission" date="2018-06" db="EMBL/GenBank/DDBJ databases">
        <authorList>
            <person name="Zhirakovskaya E."/>
        </authorList>
    </citation>
    <scope>NUCLEOTIDE SEQUENCE</scope>
</reference>